<dbReference type="Proteomes" id="UP000526501">
    <property type="component" value="Unassembled WGS sequence"/>
</dbReference>
<dbReference type="AlphaFoldDB" id="A0A7X1B7H4"/>
<sequence>MHSSDTGDGSDSEGDGLADQIYQIERSLIRENWLPFSLRGMLAMELPSMAMVARGKGRRWRQRLSSQLLTLSLACWAIGPSPMESETMSKLQALDRELQHEVDTNSHGSFD</sequence>
<comment type="caution">
    <text evidence="1">The sequence shown here is derived from an EMBL/GenBank/DDBJ whole genome shotgun (WGS) entry which is preliminary data.</text>
</comment>
<gene>
    <name evidence="1" type="ORF">H5P27_13625</name>
</gene>
<accession>A0A7X1B7H4</accession>
<evidence type="ECO:0000313" key="1">
    <source>
        <dbReference type="EMBL" id="MBC2607088.1"/>
    </source>
</evidence>
<dbReference type="RefSeq" id="WP_185660951.1">
    <property type="nucleotide sequence ID" value="NZ_CAWPOO010000012.1"/>
</dbReference>
<evidence type="ECO:0000313" key="2">
    <source>
        <dbReference type="Proteomes" id="UP000526501"/>
    </source>
</evidence>
<keyword evidence="2" id="KW-1185">Reference proteome</keyword>
<protein>
    <submittedName>
        <fullName evidence="1">Uncharacterized protein</fullName>
    </submittedName>
</protein>
<dbReference type="EMBL" id="JACHVC010000012">
    <property type="protein sequence ID" value="MBC2607088.1"/>
    <property type="molecule type" value="Genomic_DNA"/>
</dbReference>
<reference evidence="1 2" key="1">
    <citation type="submission" date="2020-07" db="EMBL/GenBank/DDBJ databases">
        <authorList>
            <person name="Feng X."/>
        </authorList>
    </citation>
    <scope>NUCLEOTIDE SEQUENCE [LARGE SCALE GENOMIC DNA]</scope>
    <source>
        <strain evidence="1 2">JCM23202</strain>
    </source>
</reference>
<organism evidence="1 2">
    <name type="scientific">Pelagicoccus albus</name>
    <dbReference type="NCBI Taxonomy" id="415222"/>
    <lineage>
        <taxon>Bacteria</taxon>
        <taxon>Pseudomonadati</taxon>
        <taxon>Verrucomicrobiota</taxon>
        <taxon>Opitutia</taxon>
        <taxon>Puniceicoccales</taxon>
        <taxon>Pelagicoccaceae</taxon>
        <taxon>Pelagicoccus</taxon>
    </lineage>
</organism>
<proteinExistence type="predicted"/>
<name>A0A7X1B7H4_9BACT</name>